<dbReference type="AlphaFoldDB" id="A0A521G4B8"/>
<organism evidence="2 3">
    <name type="scientific">Candidatus Electronema aureum</name>
    <dbReference type="NCBI Taxonomy" id="2005002"/>
    <lineage>
        <taxon>Bacteria</taxon>
        <taxon>Pseudomonadati</taxon>
        <taxon>Thermodesulfobacteriota</taxon>
        <taxon>Desulfobulbia</taxon>
        <taxon>Desulfobulbales</taxon>
        <taxon>Desulfobulbaceae</taxon>
        <taxon>Candidatus Electronema</taxon>
    </lineage>
</organism>
<accession>A0A521G4B8</accession>
<dbReference type="Gene3D" id="3.40.50.410">
    <property type="entry name" value="von Willebrand factor, type A domain"/>
    <property type="match status" value="1"/>
</dbReference>
<dbReference type="Proteomes" id="UP000316238">
    <property type="component" value="Unassembled WGS sequence"/>
</dbReference>
<dbReference type="EMBL" id="NQJD01000003">
    <property type="protein sequence ID" value="TAA75862.1"/>
    <property type="molecule type" value="Genomic_DNA"/>
</dbReference>
<proteinExistence type="predicted"/>
<evidence type="ECO:0000259" key="1">
    <source>
        <dbReference type="PROSITE" id="PS50234"/>
    </source>
</evidence>
<dbReference type="Pfam" id="PF15616">
    <property type="entry name" value="TerY_C"/>
    <property type="match status" value="1"/>
</dbReference>
<dbReference type="PROSITE" id="PS50234">
    <property type="entry name" value="VWFA"/>
    <property type="match status" value="1"/>
</dbReference>
<feature type="domain" description="VWFA" evidence="1">
    <location>
        <begin position="5"/>
        <end position="179"/>
    </location>
</feature>
<name>A0A521G4B8_9BACT</name>
<reference evidence="2" key="1">
    <citation type="submission" date="2017-07" db="EMBL/GenBank/DDBJ databases">
        <title>The cable genome - Insights into the physiology and evolution of filamentous bacteria capable of sulfide oxidation via long distance electron transfer.</title>
        <authorList>
            <person name="Thorup C."/>
            <person name="Bjerg J.T."/>
            <person name="Schreiber L."/>
            <person name="Nielsen L.P."/>
            <person name="Kjeldsen K.U."/>
            <person name="Boesen T."/>
            <person name="Boggild A."/>
            <person name="Meysman F."/>
            <person name="Geelhoed J."/>
            <person name="Schramm A."/>
        </authorList>
    </citation>
    <scope>NUCLEOTIDE SEQUENCE [LARGE SCALE GENOMIC DNA]</scope>
    <source>
        <strain evidence="2">GS</strain>
    </source>
</reference>
<comment type="caution">
    <text evidence="2">The sequence shown here is derived from an EMBL/GenBank/DDBJ whole genome shotgun (WGS) entry which is preliminary data.</text>
</comment>
<dbReference type="InterPro" id="IPR028274">
    <property type="entry name" value="TerY-C"/>
</dbReference>
<keyword evidence="3" id="KW-1185">Reference proteome</keyword>
<evidence type="ECO:0000313" key="2">
    <source>
        <dbReference type="EMBL" id="TAA75862.1"/>
    </source>
</evidence>
<protein>
    <submittedName>
        <fullName evidence="2">Conserved protein YegL, contains vWA domain of TerY type</fullName>
    </submittedName>
</protein>
<evidence type="ECO:0000313" key="3">
    <source>
        <dbReference type="Proteomes" id="UP000316238"/>
    </source>
</evidence>
<dbReference type="Pfam" id="PF00092">
    <property type="entry name" value="VWA"/>
    <property type="match status" value="1"/>
</dbReference>
<dbReference type="InterPro" id="IPR002035">
    <property type="entry name" value="VWF_A"/>
</dbReference>
<sequence>MRRLPIFLVLDVSDSMIGEPLQYLEQGLDQLITKLRQDPHALETVFLSVVAFAGKVKTLVPLVDLPIFYPPRLPLGSGTALGRALTHLMREIDMQVQPTTRERKGDWKPLVYLLTDGKPTDDCEEAIRAWKSKYAGRVMLIAIGLGKYAASGTLSRFADHVLTYSGENNADFSRFIDWMSMSVKSRSIMVQQRGEQNQPISLEKAERILSFAGDAHSSDENFAIFVGRCQQRGTPYLLKYERIFFSSAAELRESGDNGYCYRLTGCYLIDETYFDWSVAVNEIEANVDLNNLLGQASCPCCGNPSALGLCSCGRLFCVDGAVRAQCPWCKQHLEMVPMEKNERVDIVRSLG</sequence>
<dbReference type="InterPro" id="IPR036465">
    <property type="entry name" value="vWFA_dom_sf"/>
</dbReference>
<dbReference type="SMART" id="SM00327">
    <property type="entry name" value="VWA"/>
    <property type="match status" value="1"/>
</dbReference>
<dbReference type="SUPFAM" id="SSF53300">
    <property type="entry name" value="vWA-like"/>
    <property type="match status" value="1"/>
</dbReference>
<gene>
    <name evidence="2" type="ORF">CDV28_103101</name>
</gene>